<evidence type="ECO:0000313" key="4">
    <source>
        <dbReference type="Proteomes" id="UP000628109"/>
    </source>
</evidence>
<keyword evidence="4" id="KW-1185">Reference proteome</keyword>
<dbReference type="EMBL" id="BMDU01000001">
    <property type="protein sequence ID" value="GFZ78086.1"/>
    <property type="molecule type" value="Genomic_DNA"/>
</dbReference>
<dbReference type="Pfam" id="PF13508">
    <property type="entry name" value="Acetyltransf_7"/>
    <property type="match status" value="1"/>
</dbReference>
<dbReference type="PROSITE" id="PS51186">
    <property type="entry name" value="GNAT"/>
    <property type="match status" value="1"/>
</dbReference>
<dbReference type="SUPFAM" id="SSF55729">
    <property type="entry name" value="Acyl-CoA N-acyltransferases (Nat)"/>
    <property type="match status" value="1"/>
</dbReference>
<dbReference type="InterPro" id="IPR016181">
    <property type="entry name" value="Acyl_CoA_acyltransferase"/>
</dbReference>
<dbReference type="Pfam" id="PF18014">
    <property type="entry name" value="Acetyltransf_18"/>
    <property type="match status" value="1"/>
</dbReference>
<dbReference type="PANTHER" id="PTHR47237:SF2">
    <property type="entry name" value="BLL4206 PROTEIN"/>
    <property type="match status" value="1"/>
</dbReference>
<sequence>MGALVARAQPRPRDNFRGAGDMTDIFPETTVTSDAMPLTRDHLPQALALSRAVQWPYRAEDWAFAFDLGRGFGVEMNGRLVGTALWWPYGDDFATAGMIIVADEAQRRGIGARLMDALLADAAGRRIILNSTDEGQALYRKRGFTPFDNVIQHQAVLAETPELDPALPLRPATADDRATLMELDRAGAGMDRTNLLNALFAMADVLVIERDGAAAGYGCVRRWGRGVVIGPVMAPSDEDAKALIAALAARHVGDFVRIDVYRSGGLGPWIESLGLPQVGEVLCMALGAPPEARDGVRLYALSNQSLG</sequence>
<dbReference type="InterPro" id="IPR052729">
    <property type="entry name" value="Acyl/Acetyltrans_Enzymes"/>
</dbReference>
<organism evidence="3 4">
    <name type="scientific">Sphingobium fuliginis (strain ATCC 27551)</name>
    <dbReference type="NCBI Taxonomy" id="336203"/>
    <lineage>
        <taxon>Bacteria</taxon>
        <taxon>Pseudomonadati</taxon>
        <taxon>Pseudomonadota</taxon>
        <taxon>Alphaproteobacteria</taxon>
        <taxon>Sphingomonadales</taxon>
        <taxon>Sphingomonadaceae</taxon>
        <taxon>Sphingobium</taxon>
    </lineage>
</organism>
<dbReference type="InterPro" id="IPR041496">
    <property type="entry name" value="YitH/HolE_GNAT"/>
</dbReference>
<feature type="region of interest" description="Disordered" evidence="1">
    <location>
        <begin position="1"/>
        <end position="20"/>
    </location>
</feature>
<protein>
    <submittedName>
        <fullName evidence="3">N-acetyltransferase</fullName>
    </submittedName>
</protein>
<dbReference type="Gene3D" id="3.40.630.90">
    <property type="match status" value="1"/>
</dbReference>
<evidence type="ECO:0000256" key="1">
    <source>
        <dbReference type="SAM" id="MobiDB-lite"/>
    </source>
</evidence>
<comment type="caution">
    <text evidence="3">The sequence shown here is derived from an EMBL/GenBank/DDBJ whole genome shotgun (WGS) entry which is preliminary data.</text>
</comment>
<accession>A0ABQ1EMV1</accession>
<dbReference type="PANTHER" id="PTHR47237">
    <property type="entry name" value="SLL0310 PROTEIN"/>
    <property type="match status" value="1"/>
</dbReference>
<feature type="domain" description="N-acetyltransferase" evidence="2">
    <location>
        <begin position="33"/>
        <end position="170"/>
    </location>
</feature>
<dbReference type="Proteomes" id="UP000628109">
    <property type="component" value="Unassembled WGS sequence"/>
</dbReference>
<name>A0ABQ1EMV1_SPHSA</name>
<dbReference type="InterPro" id="IPR000182">
    <property type="entry name" value="GNAT_dom"/>
</dbReference>
<evidence type="ECO:0000313" key="3">
    <source>
        <dbReference type="EMBL" id="GFZ78086.1"/>
    </source>
</evidence>
<dbReference type="CDD" id="cd04301">
    <property type="entry name" value="NAT_SF"/>
    <property type="match status" value="1"/>
</dbReference>
<evidence type="ECO:0000259" key="2">
    <source>
        <dbReference type="PROSITE" id="PS51186"/>
    </source>
</evidence>
<reference evidence="4" key="1">
    <citation type="journal article" date="2019" name="Int. J. Syst. Evol. Microbiol.">
        <title>The Global Catalogue of Microorganisms (GCM) 10K type strain sequencing project: providing services to taxonomists for standard genome sequencing and annotation.</title>
        <authorList>
            <consortium name="The Broad Institute Genomics Platform"/>
            <consortium name="The Broad Institute Genome Sequencing Center for Infectious Disease"/>
            <person name="Wu L."/>
            <person name="Ma J."/>
        </authorList>
    </citation>
    <scope>NUCLEOTIDE SEQUENCE [LARGE SCALE GENOMIC DNA]</scope>
    <source>
        <strain evidence="4">CCM 7327</strain>
    </source>
</reference>
<gene>
    <name evidence="3" type="ORF">GCM10019071_03240</name>
</gene>
<proteinExistence type="predicted"/>
<dbReference type="Gene3D" id="3.40.630.30">
    <property type="match status" value="1"/>
</dbReference>